<dbReference type="AlphaFoldDB" id="A0A8J7E0I5"/>
<feature type="domain" description="Microcin J25-processing protein McjB C-terminal" evidence="1">
    <location>
        <begin position="23"/>
        <end position="139"/>
    </location>
</feature>
<protein>
    <submittedName>
        <fullName evidence="2">Lasso peptide biosynthesis B2 protein</fullName>
    </submittedName>
</protein>
<evidence type="ECO:0000259" key="1">
    <source>
        <dbReference type="Pfam" id="PF13471"/>
    </source>
</evidence>
<evidence type="ECO:0000313" key="2">
    <source>
        <dbReference type="EMBL" id="MBE9117044.1"/>
    </source>
</evidence>
<dbReference type="Pfam" id="PF13471">
    <property type="entry name" value="Transglut_core3"/>
    <property type="match status" value="1"/>
</dbReference>
<dbReference type="RefSeq" id="WP_194030137.1">
    <property type="nucleotide sequence ID" value="NZ_JADEWZ010000020.1"/>
</dbReference>
<keyword evidence="3" id="KW-1185">Reference proteome</keyword>
<dbReference type="NCBIfam" id="NF033537">
    <property type="entry name" value="lasso_biosyn_B2"/>
    <property type="match status" value="1"/>
</dbReference>
<dbReference type="EMBL" id="JADEWZ010000020">
    <property type="protein sequence ID" value="MBE9117044.1"/>
    <property type="molecule type" value="Genomic_DNA"/>
</dbReference>
<evidence type="ECO:0000313" key="3">
    <source>
        <dbReference type="Proteomes" id="UP000654482"/>
    </source>
</evidence>
<gene>
    <name evidence="2" type="ORF">IQ249_14175</name>
</gene>
<organism evidence="2 3">
    <name type="scientific">Lusitaniella coriacea LEGE 07157</name>
    <dbReference type="NCBI Taxonomy" id="945747"/>
    <lineage>
        <taxon>Bacteria</taxon>
        <taxon>Bacillati</taxon>
        <taxon>Cyanobacteriota</taxon>
        <taxon>Cyanophyceae</taxon>
        <taxon>Spirulinales</taxon>
        <taxon>Lusitaniellaceae</taxon>
        <taxon>Lusitaniella</taxon>
    </lineage>
</organism>
<accession>A0A8J7E0I5</accession>
<dbReference type="Proteomes" id="UP000654482">
    <property type="component" value="Unassembled WGS sequence"/>
</dbReference>
<dbReference type="InterPro" id="IPR053521">
    <property type="entry name" value="McjB-like"/>
</dbReference>
<reference evidence="2" key="1">
    <citation type="submission" date="2020-10" db="EMBL/GenBank/DDBJ databases">
        <authorList>
            <person name="Castelo-Branco R."/>
            <person name="Eusebio N."/>
            <person name="Adriana R."/>
            <person name="Vieira A."/>
            <person name="Brugerolle De Fraissinette N."/>
            <person name="Rezende De Castro R."/>
            <person name="Schneider M.P."/>
            <person name="Vasconcelos V."/>
            <person name="Leao P.N."/>
        </authorList>
    </citation>
    <scope>NUCLEOTIDE SEQUENCE</scope>
    <source>
        <strain evidence="2">LEGE 07157</strain>
    </source>
</reference>
<name>A0A8J7E0I5_9CYAN</name>
<comment type="caution">
    <text evidence="2">The sequence shown here is derived from an EMBL/GenBank/DDBJ whole genome shotgun (WGS) entry which is preliminary data.</text>
</comment>
<proteinExistence type="predicted"/>
<sequence>MKRVFKFLSLSGRDRALLLSAMLLLAAIRLGLVFLPFQTLRRLLGKIARSSRVESRMERSRDRIIWAVETASRYLPGQSRCLARALTAQVLLSRQGYEAQIRIGVAKDSRGHLEAHAWVESQGNVVLGRLSNWERFTPLPHLDAPRRN</sequence>
<dbReference type="InterPro" id="IPR032708">
    <property type="entry name" value="McjB_C"/>
</dbReference>